<name>A0A9X2DQZ8_9BACI</name>
<feature type="region of interest" description="Disordered" evidence="1">
    <location>
        <begin position="37"/>
        <end position="82"/>
    </location>
</feature>
<keyword evidence="2" id="KW-0812">Transmembrane</keyword>
<keyword evidence="4" id="KW-1185">Reference proteome</keyword>
<comment type="caution">
    <text evidence="3">The sequence shown here is derived from an EMBL/GenBank/DDBJ whole genome shotgun (WGS) entry which is preliminary data.</text>
</comment>
<organism evidence="3 4">
    <name type="scientific">Halalkalibacter oceani</name>
    <dbReference type="NCBI Taxonomy" id="1653776"/>
    <lineage>
        <taxon>Bacteria</taxon>
        <taxon>Bacillati</taxon>
        <taxon>Bacillota</taxon>
        <taxon>Bacilli</taxon>
        <taxon>Bacillales</taxon>
        <taxon>Bacillaceae</taxon>
        <taxon>Halalkalibacter</taxon>
    </lineage>
</organism>
<evidence type="ECO:0000313" key="3">
    <source>
        <dbReference type="EMBL" id="MCM3713518.1"/>
    </source>
</evidence>
<reference evidence="3" key="1">
    <citation type="submission" date="2022-05" db="EMBL/GenBank/DDBJ databases">
        <title>Comparative Genomics of Spacecraft Associated Microbes.</title>
        <authorList>
            <person name="Tran M.T."/>
            <person name="Wright A."/>
            <person name="Seuylemezian A."/>
            <person name="Eisen J."/>
            <person name="Coil D."/>
        </authorList>
    </citation>
    <scope>NUCLEOTIDE SEQUENCE</scope>
    <source>
        <strain evidence="3">214.1.1</strain>
    </source>
</reference>
<sequence length="108" mass="11671">MAKQRWLLLPAALLFVTIWTLVIVQFLQTGSTDDVSLEETAEAADPFTEQQRTDDGEEEGSTVADAGEGKGEDSSEADTINLTEFDFNDISTPAGVPIDGILSKLHLD</sequence>
<gene>
    <name evidence="3" type="ORF">M3202_05440</name>
</gene>
<evidence type="ECO:0000256" key="1">
    <source>
        <dbReference type="SAM" id="MobiDB-lite"/>
    </source>
</evidence>
<dbReference type="RefSeq" id="WP_251222332.1">
    <property type="nucleotide sequence ID" value="NZ_JAMBOL010000003.1"/>
</dbReference>
<feature type="transmembrane region" description="Helical" evidence="2">
    <location>
        <begin position="7"/>
        <end position="27"/>
    </location>
</feature>
<protein>
    <submittedName>
        <fullName evidence="3">Uncharacterized protein</fullName>
    </submittedName>
</protein>
<accession>A0A9X2DQZ8</accession>
<keyword evidence="2" id="KW-1133">Transmembrane helix</keyword>
<dbReference type="AlphaFoldDB" id="A0A9X2DQZ8"/>
<dbReference type="EMBL" id="JAMBOL010000003">
    <property type="protein sequence ID" value="MCM3713518.1"/>
    <property type="molecule type" value="Genomic_DNA"/>
</dbReference>
<keyword evidence="2" id="KW-0472">Membrane</keyword>
<evidence type="ECO:0000256" key="2">
    <source>
        <dbReference type="SAM" id="Phobius"/>
    </source>
</evidence>
<proteinExistence type="predicted"/>
<dbReference type="Proteomes" id="UP001139179">
    <property type="component" value="Unassembled WGS sequence"/>
</dbReference>
<evidence type="ECO:0000313" key="4">
    <source>
        <dbReference type="Proteomes" id="UP001139179"/>
    </source>
</evidence>